<dbReference type="Gene3D" id="1.10.10.10">
    <property type="entry name" value="Winged helix-like DNA-binding domain superfamily/Winged helix DNA-binding domain"/>
    <property type="match status" value="1"/>
</dbReference>
<dbReference type="InterPro" id="IPR001867">
    <property type="entry name" value="OmpR/PhoB-type_DNA-bd"/>
</dbReference>
<feature type="domain" description="Response regulatory" evidence="4">
    <location>
        <begin position="3"/>
        <end position="116"/>
    </location>
</feature>
<dbReference type="SUPFAM" id="SSF52172">
    <property type="entry name" value="CheY-like"/>
    <property type="match status" value="1"/>
</dbReference>
<dbReference type="RefSeq" id="WP_284295279.1">
    <property type="nucleotide sequence ID" value="NZ_BSSV01000001.1"/>
</dbReference>
<dbReference type="SMART" id="SM00448">
    <property type="entry name" value="REC"/>
    <property type="match status" value="1"/>
</dbReference>
<dbReference type="CDD" id="cd00383">
    <property type="entry name" value="trans_reg_C"/>
    <property type="match status" value="1"/>
</dbReference>
<dbReference type="InterPro" id="IPR036388">
    <property type="entry name" value="WH-like_DNA-bd_sf"/>
</dbReference>
<gene>
    <name evidence="6" type="ORF">tloyanaT_00020</name>
</gene>
<accession>A0ABQ6H8Z4</accession>
<dbReference type="InterPro" id="IPR011006">
    <property type="entry name" value="CheY-like_superfamily"/>
</dbReference>
<protein>
    <submittedName>
        <fullName evidence="6">DNA-binding response regulator</fullName>
    </submittedName>
</protein>
<organism evidence="6 7">
    <name type="scientific">Thalassotalea loyana</name>
    <dbReference type="NCBI Taxonomy" id="280483"/>
    <lineage>
        <taxon>Bacteria</taxon>
        <taxon>Pseudomonadati</taxon>
        <taxon>Pseudomonadota</taxon>
        <taxon>Gammaproteobacteria</taxon>
        <taxon>Alteromonadales</taxon>
        <taxon>Colwelliaceae</taxon>
        <taxon>Thalassotalea</taxon>
    </lineage>
</organism>
<dbReference type="InterPro" id="IPR039420">
    <property type="entry name" value="WalR-like"/>
</dbReference>
<dbReference type="Pfam" id="PF00486">
    <property type="entry name" value="Trans_reg_C"/>
    <property type="match status" value="1"/>
</dbReference>
<keyword evidence="2" id="KW-0597">Phosphoprotein</keyword>
<dbReference type="GO" id="GO:0003677">
    <property type="term" value="F:DNA binding"/>
    <property type="evidence" value="ECO:0007669"/>
    <property type="project" value="UniProtKB-KW"/>
</dbReference>
<evidence type="ECO:0000256" key="1">
    <source>
        <dbReference type="ARBA" id="ARBA00023125"/>
    </source>
</evidence>
<sequence>MKKILLVEDDSIVSTTLKRRLESAGFEVFQAFNGAIAMRKILSIAPDCILLDIGLPEKSGYDVCKEIRTFYEGGIIFLTAHDDTKVEWICFELGADDFVSKKAPFEILLQRIKRLNRVFEKPLVEQVLNANGMVFSAECLECRYKGTTIQLTQEEFELFYYLALNEGKPLSRENLLHVLKGLKYNGIDRSIDIKVARIRKKIKQAGLSSNIIKSVRTKGYQYNCPSTVD</sequence>
<evidence type="ECO:0000259" key="4">
    <source>
        <dbReference type="PROSITE" id="PS50110"/>
    </source>
</evidence>
<dbReference type="Gene3D" id="3.40.50.2300">
    <property type="match status" value="1"/>
</dbReference>
<comment type="caution">
    <text evidence="6">The sequence shown here is derived from an EMBL/GenBank/DDBJ whole genome shotgun (WGS) entry which is preliminary data.</text>
</comment>
<reference evidence="6 7" key="1">
    <citation type="submission" date="2023-03" db="EMBL/GenBank/DDBJ databases">
        <title>Thalassotalea loyana LMG 22536T draft genome sequence.</title>
        <authorList>
            <person name="Sawabe T."/>
        </authorList>
    </citation>
    <scope>NUCLEOTIDE SEQUENCE [LARGE SCALE GENOMIC DNA]</scope>
    <source>
        <strain evidence="6 7">LMG 22536</strain>
    </source>
</reference>
<dbReference type="Pfam" id="PF00072">
    <property type="entry name" value="Response_reg"/>
    <property type="match status" value="1"/>
</dbReference>
<dbReference type="PROSITE" id="PS50110">
    <property type="entry name" value="RESPONSE_REGULATORY"/>
    <property type="match status" value="1"/>
</dbReference>
<feature type="modified residue" description="4-aspartylphosphate" evidence="2">
    <location>
        <position position="52"/>
    </location>
</feature>
<evidence type="ECO:0000313" key="7">
    <source>
        <dbReference type="Proteomes" id="UP001157134"/>
    </source>
</evidence>
<evidence type="ECO:0000256" key="3">
    <source>
        <dbReference type="PROSITE-ProRule" id="PRU01091"/>
    </source>
</evidence>
<name>A0ABQ6H8Z4_9GAMM</name>
<feature type="domain" description="OmpR/PhoB-type" evidence="5">
    <location>
        <begin position="125"/>
        <end position="224"/>
    </location>
</feature>
<evidence type="ECO:0000313" key="6">
    <source>
        <dbReference type="EMBL" id="GLX83750.1"/>
    </source>
</evidence>
<evidence type="ECO:0000256" key="2">
    <source>
        <dbReference type="PROSITE-ProRule" id="PRU00169"/>
    </source>
</evidence>
<dbReference type="Proteomes" id="UP001157134">
    <property type="component" value="Unassembled WGS sequence"/>
</dbReference>
<evidence type="ECO:0000259" key="5">
    <source>
        <dbReference type="PROSITE" id="PS51755"/>
    </source>
</evidence>
<dbReference type="InterPro" id="IPR016032">
    <property type="entry name" value="Sig_transdc_resp-reg_C-effctor"/>
</dbReference>
<proteinExistence type="predicted"/>
<dbReference type="EMBL" id="BSSV01000001">
    <property type="protein sequence ID" value="GLX83750.1"/>
    <property type="molecule type" value="Genomic_DNA"/>
</dbReference>
<dbReference type="PANTHER" id="PTHR48111:SF47">
    <property type="entry name" value="TRANSCRIPTIONAL REGULATORY PROTEIN RSTA"/>
    <property type="match status" value="1"/>
</dbReference>
<dbReference type="PROSITE" id="PS51755">
    <property type="entry name" value="OMPR_PHOB"/>
    <property type="match status" value="1"/>
</dbReference>
<keyword evidence="1 3" id="KW-0238">DNA-binding</keyword>
<dbReference type="PANTHER" id="PTHR48111">
    <property type="entry name" value="REGULATOR OF RPOS"/>
    <property type="match status" value="1"/>
</dbReference>
<keyword evidence="7" id="KW-1185">Reference proteome</keyword>
<dbReference type="SUPFAM" id="SSF46894">
    <property type="entry name" value="C-terminal effector domain of the bipartite response regulators"/>
    <property type="match status" value="1"/>
</dbReference>
<dbReference type="SMART" id="SM00862">
    <property type="entry name" value="Trans_reg_C"/>
    <property type="match status" value="1"/>
</dbReference>
<dbReference type="InterPro" id="IPR001789">
    <property type="entry name" value="Sig_transdc_resp-reg_receiver"/>
</dbReference>
<dbReference type="CDD" id="cd17574">
    <property type="entry name" value="REC_OmpR"/>
    <property type="match status" value="1"/>
</dbReference>
<feature type="DNA-binding region" description="OmpR/PhoB-type" evidence="3">
    <location>
        <begin position="125"/>
        <end position="224"/>
    </location>
</feature>